<dbReference type="OrthoDB" id="6710437at2"/>
<accession>A0A371YSY1</accession>
<gene>
    <name evidence="1" type="ORF">ACFODO_02970</name>
    <name evidence="2" type="ORF">C9E89_004830</name>
</gene>
<dbReference type="PROSITE" id="PS51257">
    <property type="entry name" value="PROKAR_LIPOPROTEIN"/>
    <property type="match status" value="1"/>
</dbReference>
<protein>
    <recommendedName>
        <fullName evidence="5">Lipoprotein</fullName>
    </recommendedName>
</protein>
<keyword evidence="4" id="KW-1185">Reference proteome</keyword>
<comment type="caution">
    <text evidence="2">The sequence shown here is derived from an EMBL/GenBank/DDBJ whole genome shotgun (WGS) entry which is preliminary data.</text>
</comment>
<reference evidence="2 3" key="2">
    <citation type="submission" date="2018-08" db="EMBL/GenBank/DDBJ databases">
        <title>The draft genome of Acinetobacter sichuanensis strain WCHAc060041.</title>
        <authorList>
            <person name="Qin J."/>
            <person name="Feng Y."/>
            <person name="Zong Z."/>
        </authorList>
    </citation>
    <scope>NUCLEOTIDE SEQUENCE [LARGE SCALE GENOMIC DNA]</scope>
    <source>
        <strain evidence="2 3">WCHAc060041</strain>
    </source>
</reference>
<proteinExistence type="predicted"/>
<name>A0A371YSY1_9GAMM</name>
<reference evidence="1" key="4">
    <citation type="submission" date="2024-09" db="EMBL/GenBank/DDBJ databases">
        <authorList>
            <person name="Sun Q."/>
            <person name="Mori K."/>
        </authorList>
    </citation>
    <scope>NUCLEOTIDE SEQUENCE</scope>
    <source>
        <strain evidence="1">KCTC 62575</strain>
    </source>
</reference>
<evidence type="ECO:0000313" key="4">
    <source>
        <dbReference type="Proteomes" id="UP001595455"/>
    </source>
</evidence>
<evidence type="ECO:0000313" key="2">
    <source>
        <dbReference type="EMBL" id="RFC84577.1"/>
    </source>
</evidence>
<evidence type="ECO:0008006" key="5">
    <source>
        <dbReference type="Google" id="ProtNLM"/>
    </source>
</evidence>
<dbReference type="RefSeq" id="WP_107007246.1">
    <property type="nucleotide sequence ID" value="NZ_JAVIDQ010000005.1"/>
</dbReference>
<evidence type="ECO:0000313" key="3">
    <source>
        <dbReference type="Proteomes" id="UP000240957"/>
    </source>
</evidence>
<reference evidence="4" key="3">
    <citation type="journal article" date="2019" name="Int. J. Syst. Evol. Microbiol.">
        <title>The Global Catalogue of Microorganisms (GCM) 10K type strain sequencing project: providing services to taxonomists for standard genome sequencing and annotation.</title>
        <authorList>
            <consortium name="The Broad Institute Genomics Platform"/>
            <consortium name="The Broad Institute Genome Sequencing Center for Infectious Disease"/>
            <person name="Wu L."/>
            <person name="Ma J."/>
        </authorList>
    </citation>
    <scope>NUCLEOTIDE SEQUENCE [LARGE SCALE GENOMIC DNA]</scope>
    <source>
        <strain evidence="4">KCTC 62575</strain>
    </source>
</reference>
<dbReference type="Proteomes" id="UP001595455">
    <property type="component" value="Unassembled WGS sequence"/>
</dbReference>
<dbReference type="EMBL" id="JBHRSF010000006">
    <property type="protein sequence ID" value="MFC2994250.1"/>
    <property type="molecule type" value="Genomic_DNA"/>
</dbReference>
<sequence>MKIKIYGVILCSSLILFGCTKTDPLLEKNQNYIGEWKSENSTLEIKKNGEIKFSQHLHSEQKNASSDMKSSTISNIKAPLTQLDQQHLHIGEGDLSKDFKINKAPYQQDNEWRLILDGEIYTRH</sequence>
<dbReference type="AlphaFoldDB" id="A0A371YSY1"/>
<organism evidence="2 3">
    <name type="scientific">Acinetobacter sichuanensis</name>
    <dbReference type="NCBI Taxonomy" id="2136183"/>
    <lineage>
        <taxon>Bacteria</taxon>
        <taxon>Pseudomonadati</taxon>
        <taxon>Pseudomonadota</taxon>
        <taxon>Gammaproteobacteria</taxon>
        <taxon>Moraxellales</taxon>
        <taxon>Moraxellaceae</taxon>
        <taxon>Acinetobacter</taxon>
    </lineage>
</organism>
<dbReference type="Proteomes" id="UP000240957">
    <property type="component" value="Unassembled WGS sequence"/>
</dbReference>
<reference evidence="1" key="1">
    <citation type="journal article" date="2014" name="Int. J. Syst. Evol. Microbiol.">
        <title>Complete genome of a new Firmicutes species belonging to the dominant human colonic microbiota ('Ruminococcus bicirculans') reveals two chromosomes and a selective capacity to utilize plant glucans.</title>
        <authorList>
            <consortium name="NISC Comparative Sequencing Program"/>
            <person name="Wegmann U."/>
            <person name="Louis P."/>
            <person name="Goesmann A."/>
            <person name="Henrissat B."/>
            <person name="Duncan S.H."/>
            <person name="Flint H.J."/>
        </authorList>
    </citation>
    <scope>NUCLEOTIDE SEQUENCE</scope>
    <source>
        <strain evidence="1">KCTC 62575</strain>
    </source>
</reference>
<evidence type="ECO:0000313" key="1">
    <source>
        <dbReference type="EMBL" id="MFC2994250.1"/>
    </source>
</evidence>
<dbReference type="EMBL" id="PYIX02000005">
    <property type="protein sequence ID" value="RFC84577.1"/>
    <property type="molecule type" value="Genomic_DNA"/>
</dbReference>